<dbReference type="VEuPathDB" id="ToxoDB:BESB_005830"/>
<feature type="compositionally biased region" description="Polar residues" evidence="1">
    <location>
        <begin position="74"/>
        <end position="90"/>
    </location>
</feature>
<dbReference type="KEGG" id="bbes:BESB_005830"/>
<reference evidence="3 4" key="1">
    <citation type="submission" date="2017-09" db="EMBL/GenBank/DDBJ databases">
        <title>Genome sequencing of Besnoitia besnoiti strain Bb-Ger1.</title>
        <authorList>
            <person name="Schares G."/>
            <person name="Venepally P."/>
            <person name="Lorenzi H.A."/>
        </authorList>
    </citation>
    <scope>NUCLEOTIDE SEQUENCE [LARGE SCALE GENOMIC DNA]</scope>
    <source>
        <strain evidence="3 4">Bb-Ger1</strain>
    </source>
</reference>
<keyword evidence="4" id="KW-1185">Reference proteome</keyword>
<dbReference type="GeneID" id="40305646"/>
<dbReference type="STRING" id="94643.A0A2A9MQG1"/>
<feature type="compositionally biased region" description="Basic and acidic residues" evidence="1">
    <location>
        <begin position="51"/>
        <end position="70"/>
    </location>
</feature>
<dbReference type="EMBL" id="NWUJ01000001">
    <property type="protein sequence ID" value="PFH38242.1"/>
    <property type="molecule type" value="Genomic_DNA"/>
</dbReference>
<accession>A0A2A9MQG1</accession>
<keyword evidence="2" id="KW-0812">Transmembrane</keyword>
<dbReference type="PANTHER" id="PTHR21083">
    <property type="entry name" value="TWISTER"/>
    <property type="match status" value="1"/>
</dbReference>
<comment type="caution">
    <text evidence="3">The sequence shown here is derived from an EMBL/GenBank/DDBJ whole genome shotgun (WGS) entry which is preliminary data.</text>
</comment>
<gene>
    <name evidence="3" type="ORF">BESB_005830</name>
</gene>
<feature type="region of interest" description="Disordered" evidence="1">
    <location>
        <begin position="25"/>
        <end position="90"/>
    </location>
</feature>
<evidence type="ECO:0000256" key="2">
    <source>
        <dbReference type="SAM" id="Phobius"/>
    </source>
</evidence>
<sequence length="179" mass="19543">MAQASQPKTPFDPLGADSVRALCRLLNPDDDDDGEFNSVPASRAHMSPADLRGREHKPTAKPNVKVEAKMRKSSGINANENSAPLNERVSASSVKDCRQLPDYEILHQQTVGPEDIFLGITGKDPTSDHCDKFIIKVKLPDTELKAIQLKVSKKIDLRVSLCVAAFVYGPLTSLVPIIN</sequence>
<keyword evidence="2" id="KW-0472">Membrane</keyword>
<evidence type="ECO:0000256" key="1">
    <source>
        <dbReference type="SAM" id="MobiDB-lite"/>
    </source>
</evidence>
<dbReference type="Proteomes" id="UP000224006">
    <property type="component" value="Chromosome I"/>
</dbReference>
<dbReference type="RefSeq" id="XP_029222251.1">
    <property type="nucleotide sequence ID" value="XM_029359338.1"/>
</dbReference>
<proteinExistence type="predicted"/>
<organism evidence="3 4">
    <name type="scientific">Besnoitia besnoiti</name>
    <name type="common">Apicomplexan protozoan</name>
    <dbReference type="NCBI Taxonomy" id="94643"/>
    <lineage>
        <taxon>Eukaryota</taxon>
        <taxon>Sar</taxon>
        <taxon>Alveolata</taxon>
        <taxon>Apicomplexa</taxon>
        <taxon>Conoidasida</taxon>
        <taxon>Coccidia</taxon>
        <taxon>Eucoccidiorida</taxon>
        <taxon>Eimeriorina</taxon>
        <taxon>Sarcocystidae</taxon>
        <taxon>Besnoitia</taxon>
    </lineage>
</organism>
<dbReference type="GO" id="GO:0005737">
    <property type="term" value="C:cytoplasm"/>
    <property type="evidence" value="ECO:0007669"/>
    <property type="project" value="TreeGrafter"/>
</dbReference>
<evidence type="ECO:0008006" key="5">
    <source>
        <dbReference type="Google" id="ProtNLM"/>
    </source>
</evidence>
<dbReference type="OrthoDB" id="25887at2759"/>
<evidence type="ECO:0000313" key="3">
    <source>
        <dbReference type="EMBL" id="PFH38242.1"/>
    </source>
</evidence>
<feature type="transmembrane region" description="Helical" evidence="2">
    <location>
        <begin position="159"/>
        <end position="178"/>
    </location>
</feature>
<keyword evidence="2" id="KW-1133">Transmembrane helix</keyword>
<name>A0A2A9MQG1_BESBE</name>
<dbReference type="GO" id="GO:0045505">
    <property type="term" value="F:dynein intermediate chain binding"/>
    <property type="evidence" value="ECO:0007669"/>
    <property type="project" value="TreeGrafter"/>
</dbReference>
<dbReference type="GO" id="GO:0051087">
    <property type="term" value="F:protein-folding chaperone binding"/>
    <property type="evidence" value="ECO:0007669"/>
    <property type="project" value="InterPro"/>
</dbReference>
<evidence type="ECO:0000313" key="4">
    <source>
        <dbReference type="Proteomes" id="UP000224006"/>
    </source>
</evidence>
<protein>
    <recommendedName>
        <fullName evidence="5">Sarcoma antigen NY-SAR-97</fullName>
    </recommendedName>
</protein>
<dbReference type="AlphaFoldDB" id="A0A2A9MQG1"/>
<dbReference type="InterPro" id="IPR026697">
    <property type="entry name" value="DNAAF6"/>
</dbReference>
<dbReference type="GO" id="GO:0070286">
    <property type="term" value="P:axonemal dynein complex assembly"/>
    <property type="evidence" value="ECO:0007669"/>
    <property type="project" value="InterPro"/>
</dbReference>
<dbReference type="PANTHER" id="PTHR21083:SF0">
    <property type="entry name" value="DYNEIN AXONEMAL ASSEMBLY FACTOR 6"/>
    <property type="match status" value="1"/>
</dbReference>